<evidence type="ECO:0000313" key="2">
    <source>
        <dbReference type="EMBL" id="CAG9858165.1"/>
    </source>
</evidence>
<dbReference type="GO" id="GO:0006325">
    <property type="term" value="P:chromatin organization"/>
    <property type="evidence" value="ECO:0007669"/>
    <property type="project" value="TreeGrafter"/>
</dbReference>
<accession>A0A9N9TM45</accession>
<dbReference type="InterPro" id="IPR028171">
    <property type="entry name" value="Codanin-1_C"/>
</dbReference>
<dbReference type="EMBL" id="OU900095">
    <property type="protein sequence ID" value="CAG9858165.1"/>
    <property type="molecule type" value="Genomic_DNA"/>
</dbReference>
<sequence length="1097" mass="127505">MSDNLLYSLSNGEIELGKFQKWLLSQEEKTDYNCTQNEFLIYFLNFIHEEIADQKKFNEPALNCTPRKLKLKHDVNSISKRDNKDNKSSSMVKVLEKKFSCDTPLGKDLADTTPRHPKSPICLGDFLVTKSAKKKTPLRKSSNKRITPTSIKDSFKTTNSYTEFDTKEVIQDGEENRRFLAQERLKIASRQVPAVVKSKNEEEPIEIQPSLRLVLNQNQLDILIKIYSSILKHNLVLNIIGEIHYLVSLLVMKQYDSTSIDDGIQVLDLNDENILLTNCKVSSCLDYFNSIHNLVYFSVEMLKTQFHVLEYYDKSTIKLLSSNKRLEEFSPEFSRKLRKLCEKKSDYVREYTENSNVRFDLEVDTRSNFITDDSFLAFKKQRDLFYEILRSWEKEHLLPEWRFQVQLGAKIRSLLYMQNEVCDTVHFARLFKLHLLNTCDQFIEDKLPSTFPTIDPNKLSKLQNRLINKQSDISNSLPDFPGYQQFYKEFIITAGNHSFNIHLCDGLICEISESIHADVSHEKTYLNRMRVSAKFLGFIESIPYNRLTHSYDETRASKLISIREKKNPPLDVKKILSECNSIVLTIPWLVNYLSMLDYVTLRLPYYLSVYKMLYRIYHSYGEWSTTVDYDAALVRFCLGWLFELPHFPNTDYGLFRDKFAVDRKGSLRAKKPSVVDECILFTCCPHLEDMKKMLVSNRGVTVKHITPVTAVESSEMISKKRCEQQLEEAFFNNQPESVKKTVEFVSERVSSTCIKHICNTIVPSCKKTAFNEFRDFVNSQLTYGTSMDVVKIKTRHLAHEKLAALQSKCKEELSIMLGDRIPKSFDSLLPVDSLPQVKLTCVSITTKNCKERIHKWTNDQLTINIFSKDIDKCFDVIKRKPADEKPVFVLPPSGKRPQHDDSLSSGFRIADKIRTLSVDVLERKDYIDGNLLDVLLKDVKESLEQRCDLNDFIVFNISNLMFELALLLIAFRPDLMDRKTQAKLIDIWRRHCRSTEDLFKDLLCPRNVALLGESPNPGDCWRNYARFVAFLIEEKVLSCDSFERQCTGFFRRDYERSIINGVCSFMNQFVEFYKTNGGDCGKFTMLVEFLSEFCMDL</sequence>
<dbReference type="PANTHER" id="PTHR28678">
    <property type="entry name" value="CODANIN-1"/>
    <property type="match status" value="1"/>
</dbReference>
<dbReference type="Pfam" id="PF15296">
    <property type="entry name" value="Codanin-1_C"/>
    <property type="match status" value="1"/>
</dbReference>
<protein>
    <recommendedName>
        <fullName evidence="1">Codanin-1 C-terminal domain-containing protein</fullName>
    </recommendedName>
</protein>
<name>A0A9N9TM45_PHYSR</name>
<organism evidence="2 3">
    <name type="scientific">Phyllotreta striolata</name>
    <name type="common">Striped flea beetle</name>
    <name type="synonym">Crioceris striolata</name>
    <dbReference type="NCBI Taxonomy" id="444603"/>
    <lineage>
        <taxon>Eukaryota</taxon>
        <taxon>Metazoa</taxon>
        <taxon>Ecdysozoa</taxon>
        <taxon>Arthropoda</taxon>
        <taxon>Hexapoda</taxon>
        <taxon>Insecta</taxon>
        <taxon>Pterygota</taxon>
        <taxon>Neoptera</taxon>
        <taxon>Endopterygota</taxon>
        <taxon>Coleoptera</taxon>
        <taxon>Polyphaga</taxon>
        <taxon>Cucujiformia</taxon>
        <taxon>Chrysomeloidea</taxon>
        <taxon>Chrysomelidae</taxon>
        <taxon>Galerucinae</taxon>
        <taxon>Alticini</taxon>
        <taxon>Phyllotreta</taxon>
    </lineage>
</organism>
<dbReference type="AlphaFoldDB" id="A0A9N9TM45"/>
<dbReference type="GO" id="GO:0005634">
    <property type="term" value="C:nucleus"/>
    <property type="evidence" value="ECO:0007669"/>
    <property type="project" value="TreeGrafter"/>
</dbReference>
<reference evidence="2" key="1">
    <citation type="submission" date="2022-01" db="EMBL/GenBank/DDBJ databases">
        <authorList>
            <person name="King R."/>
        </authorList>
    </citation>
    <scope>NUCLEOTIDE SEQUENCE</scope>
</reference>
<evidence type="ECO:0000259" key="1">
    <source>
        <dbReference type="Pfam" id="PF15296"/>
    </source>
</evidence>
<dbReference type="InterPro" id="IPR040031">
    <property type="entry name" value="Codanin-1"/>
</dbReference>
<feature type="domain" description="Codanin-1 C-terminal" evidence="1">
    <location>
        <begin position="672"/>
        <end position="774"/>
    </location>
</feature>
<dbReference type="Proteomes" id="UP001153712">
    <property type="component" value="Chromosome 2"/>
</dbReference>
<dbReference type="OrthoDB" id="20982at2759"/>
<keyword evidence="3" id="KW-1185">Reference proteome</keyword>
<gene>
    <name evidence="2" type="ORF">PHYEVI_LOCUS4556</name>
</gene>
<evidence type="ECO:0000313" key="3">
    <source>
        <dbReference type="Proteomes" id="UP001153712"/>
    </source>
</evidence>
<proteinExistence type="predicted"/>
<dbReference type="PANTHER" id="PTHR28678:SF1">
    <property type="entry name" value="CODANIN-1"/>
    <property type="match status" value="1"/>
</dbReference>